<dbReference type="Pfam" id="PF13609">
    <property type="entry name" value="Porin_4"/>
    <property type="match status" value="1"/>
</dbReference>
<feature type="chain" id="PRO_5023925970" evidence="5">
    <location>
        <begin position="21"/>
        <end position="359"/>
    </location>
</feature>
<reference evidence="7 8" key="1">
    <citation type="submission" date="2019-05" db="EMBL/GenBank/DDBJ databases">
        <title>OXA-830, a novel chromosomally encoded expanded-spectrum class D beta-lactamase in Aeromonas simiae.</title>
        <authorList>
            <person name="Zhou W."/>
            <person name="Chen Q."/>
        </authorList>
    </citation>
    <scope>NUCLEOTIDE SEQUENCE [LARGE SCALE GENOMIC DNA]</scope>
    <source>
        <strain evidence="7 8">A6</strain>
    </source>
</reference>
<evidence type="ECO:0000313" key="8">
    <source>
        <dbReference type="Proteomes" id="UP000594034"/>
    </source>
</evidence>
<dbReference type="InterPro" id="IPR033900">
    <property type="entry name" value="Gram_neg_porin_domain"/>
</dbReference>
<protein>
    <submittedName>
        <fullName evidence="7">Porin</fullName>
    </submittedName>
</protein>
<dbReference type="Proteomes" id="UP000594034">
    <property type="component" value="Chromosome"/>
</dbReference>
<dbReference type="Gene3D" id="2.40.160.10">
    <property type="entry name" value="Porin"/>
    <property type="match status" value="1"/>
</dbReference>
<comment type="similarity">
    <text evidence="2">Belongs to the Gram-negative porin family.</text>
</comment>
<keyword evidence="8" id="KW-1185">Reference proteome</keyword>
<dbReference type="GO" id="GO:0015288">
    <property type="term" value="F:porin activity"/>
    <property type="evidence" value="ECO:0007669"/>
    <property type="project" value="InterPro"/>
</dbReference>
<dbReference type="CDD" id="cd00342">
    <property type="entry name" value="gram_neg_porins"/>
    <property type="match status" value="1"/>
</dbReference>
<dbReference type="GO" id="GO:0034220">
    <property type="term" value="P:monoatomic ion transmembrane transport"/>
    <property type="evidence" value="ECO:0007669"/>
    <property type="project" value="InterPro"/>
</dbReference>
<dbReference type="InterPro" id="IPR050298">
    <property type="entry name" value="Gram-neg_bact_OMP"/>
</dbReference>
<dbReference type="InterPro" id="IPR001897">
    <property type="entry name" value="Porin_gammaproteobac"/>
</dbReference>
<evidence type="ECO:0000256" key="3">
    <source>
        <dbReference type="ARBA" id="ARBA00022729"/>
    </source>
</evidence>
<evidence type="ECO:0000256" key="2">
    <source>
        <dbReference type="ARBA" id="ARBA00007539"/>
    </source>
</evidence>
<dbReference type="PANTHER" id="PTHR34501">
    <property type="entry name" value="PROTEIN YDDL-RELATED"/>
    <property type="match status" value="1"/>
</dbReference>
<accession>A0A5J6WTC9</accession>
<name>A0A5J6WTC9_9GAMM</name>
<proteinExistence type="inferred from homology"/>
<feature type="signal peptide" evidence="5">
    <location>
        <begin position="1"/>
        <end position="20"/>
    </location>
</feature>
<evidence type="ECO:0000256" key="4">
    <source>
        <dbReference type="ARBA" id="ARBA00023136"/>
    </source>
</evidence>
<sequence>MKKTILAIAIPALFASAANAAVIYDKDGTTFDVYGRVHAQYYGEYDSYDANTDTSTKNDGELKTYARLGWSGRMALDSIWSGIAKTEWQIASENSYDADAREVKARHIYAGFDGSQYGQVLFGQTETAFYNATVAKTDIFEDYGDMANVYDGRQEGQAIYKGQWGGFGFQTGYITNNGSYDSNYTGWSAIEGHMDKGYTVGATYDFDFGLGLAAGYESKSFEDGDKSILGITTEVGSFAQTNLTDKDDWALAASYTYAGFYFAGLYNESKFKFDGFNDVKVRGYELAASYNVDAWTLLAGYNRSEAKIKNVSSYEDTTNHGVLGVQYAFNTKLKAYTEYKIQGLDHQDDEWTAGMQYNF</sequence>
<dbReference type="AlphaFoldDB" id="A0A5J6WTC9"/>
<keyword evidence="3 5" id="KW-0732">Signal</keyword>
<evidence type="ECO:0000256" key="5">
    <source>
        <dbReference type="SAM" id="SignalP"/>
    </source>
</evidence>
<dbReference type="InterPro" id="IPR023614">
    <property type="entry name" value="Porin_dom_sf"/>
</dbReference>
<dbReference type="PRINTS" id="PR00183">
    <property type="entry name" value="ECOLIPORIN"/>
</dbReference>
<dbReference type="KEGG" id="asim:FE240_06630"/>
<dbReference type="EMBL" id="CP040449">
    <property type="protein sequence ID" value="QFI54396.1"/>
    <property type="molecule type" value="Genomic_DNA"/>
</dbReference>
<dbReference type="SUPFAM" id="SSF56935">
    <property type="entry name" value="Porins"/>
    <property type="match status" value="1"/>
</dbReference>
<dbReference type="GO" id="GO:0009279">
    <property type="term" value="C:cell outer membrane"/>
    <property type="evidence" value="ECO:0007669"/>
    <property type="project" value="UniProtKB-SubCell"/>
</dbReference>
<evidence type="ECO:0000256" key="1">
    <source>
        <dbReference type="ARBA" id="ARBA00004571"/>
    </source>
</evidence>
<dbReference type="PANTHER" id="PTHR34501:SF2">
    <property type="entry name" value="OUTER MEMBRANE PORIN F-RELATED"/>
    <property type="match status" value="1"/>
</dbReference>
<comment type="subcellular location">
    <subcellularLocation>
        <location evidence="1">Cell outer membrane</location>
        <topology evidence="1">Multi-pass membrane protein</topology>
    </subcellularLocation>
</comment>
<keyword evidence="4" id="KW-0472">Membrane</keyword>
<evidence type="ECO:0000259" key="6">
    <source>
        <dbReference type="Pfam" id="PF13609"/>
    </source>
</evidence>
<organism evidence="7 8">
    <name type="scientific">Aeromonas simiae</name>
    <dbReference type="NCBI Taxonomy" id="218936"/>
    <lineage>
        <taxon>Bacteria</taxon>
        <taxon>Pseudomonadati</taxon>
        <taxon>Pseudomonadota</taxon>
        <taxon>Gammaproteobacteria</taxon>
        <taxon>Aeromonadales</taxon>
        <taxon>Aeromonadaceae</taxon>
        <taxon>Aeromonas</taxon>
    </lineage>
</organism>
<gene>
    <name evidence="7" type="ORF">FE240_06630</name>
</gene>
<feature type="domain" description="Porin" evidence="6">
    <location>
        <begin position="7"/>
        <end position="340"/>
    </location>
</feature>
<dbReference type="RefSeq" id="WP_193003876.1">
    <property type="nucleotide sequence ID" value="NZ_CP040449.1"/>
</dbReference>
<evidence type="ECO:0000313" key="7">
    <source>
        <dbReference type="EMBL" id="QFI54396.1"/>
    </source>
</evidence>